<dbReference type="InterPro" id="IPR048680">
    <property type="entry name" value="COG4_N"/>
</dbReference>
<dbReference type="Proteomes" id="UP001145021">
    <property type="component" value="Unassembled WGS sequence"/>
</dbReference>
<name>A0A9W8CML0_9FUNG</name>
<dbReference type="EMBL" id="JANBOH010000021">
    <property type="protein sequence ID" value="KAJ1647749.1"/>
    <property type="molecule type" value="Genomic_DNA"/>
</dbReference>
<evidence type="ECO:0000256" key="7">
    <source>
        <dbReference type="ARBA" id="ARBA00023136"/>
    </source>
</evidence>
<evidence type="ECO:0000259" key="9">
    <source>
        <dbReference type="SMART" id="SM00762"/>
    </source>
</evidence>
<comment type="similarity">
    <text evidence="2">Belongs to the COG4 family.</text>
</comment>
<evidence type="ECO:0000256" key="5">
    <source>
        <dbReference type="ARBA" id="ARBA00022927"/>
    </source>
</evidence>
<sequence>MLDLDIVSLSDVAEIENAYHLLEVEEARIDAEIADGIESAASIDKAFSQLAKLQDPLHDISYGLVPVQAVIDATATNAGAISARVRFLDRELASVEQALRHVADAELLKGRLAELRAAMAAKDIEVAAALIHKYITSDAEALTSPFVRFAGNSSSANTGKQDGGLLEQSPADAISCAAADLVDRVTLMFDNAVSSGSTKDIGRCFRLFPLLGEDLRGLDMYSEFLCATIAEKARITTEVSANLYAVRITRLFEITAVVIDNHFPLVETHYGPGRMIRVIQRLHIDVSRRASMILDFFEDERHIKRRLAQVLHADNKVRTLSKTQMSSSSSSLAASSDEANKLSDHDFKDITNILAELVLIQRQIATFNRFMESRASPELNVLASEGEDSKNRISLSPETVAKLVVSQGQTLPATELFDQATGLVTSTLLSARLPWLIETYIEFEIFFVNRSATKVMLLDDTDMLSGWEEVINDGSDPLFSAGRGGKPGSNSATAVTATVASTVTRGAASPGTIRSLWTSKLAGRSVLTAEKTFKLASTALGHIALTSSCVEDMFFVIKTALEHAVSTQQPAAAETVCQLVINVLNSVFISALEARALSKWNSALPNSSASSSALSEIGAQAASQRSILVSLNNLDLADAYLQKTAESLRMRIDTEWQRIPQKDFIDRAVRALDTVAAFSARLVHAKQRSLEQLGLQLVKPWVRTVLQQSYRDIKYVLTDEEFNDVQNDNLFQKRFVMKFSQLARQLKRRLTPSNFLSAFDFATSSLATDWERAIRQSKFNMLGGIMFEKDVREIQRYLEEEGSGASLRHKFARLVQIADVLAVESVSDARQIVETLPSSKPETGVADTGMMPAPAHISAADIRALLTNRIDLAESETRALAS</sequence>
<dbReference type="Pfam" id="PF20662">
    <property type="entry name" value="COG4_C"/>
    <property type="match status" value="1"/>
</dbReference>
<keyword evidence="11" id="KW-1185">Reference proteome</keyword>
<keyword evidence="6" id="KW-0333">Golgi apparatus</keyword>
<dbReference type="SMART" id="SM00762">
    <property type="entry name" value="Cog4"/>
    <property type="match status" value="1"/>
</dbReference>
<evidence type="ECO:0000256" key="1">
    <source>
        <dbReference type="ARBA" id="ARBA00004395"/>
    </source>
</evidence>
<evidence type="ECO:0000256" key="6">
    <source>
        <dbReference type="ARBA" id="ARBA00023034"/>
    </source>
</evidence>
<evidence type="ECO:0000313" key="11">
    <source>
        <dbReference type="Proteomes" id="UP001145021"/>
    </source>
</evidence>
<dbReference type="InterPro" id="IPR048684">
    <property type="entry name" value="COG4_C"/>
</dbReference>
<evidence type="ECO:0000256" key="3">
    <source>
        <dbReference type="ARBA" id="ARBA00020975"/>
    </source>
</evidence>
<reference evidence="10" key="1">
    <citation type="submission" date="2022-07" db="EMBL/GenBank/DDBJ databases">
        <title>Phylogenomic reconstructions and comparative analyses of Kickxellomycotina fungi.</title>
        <authorList>
            <person name="Reynolds N.K."/>
            <person name="Stajich J.E."/>
            <person name="Barry K."/>
            <person name="Grigoriev I.V."/>
            <person name="Crous P."/>
            <person name="Smith M.E."/>
        </authorList>
    </citation>
    <scope>NUCLEOTIDE SEQUENCE</scope>
    <source>
        <strain evidence="10">NBRC 105413</strain>
    </source>
</reference>
<evidence type="ECO:0000256" key="8">
    <source>
        <dbReference type="ARBA" id="ARBA00031340"/>
    </source>
</evidence>
<keyword evidence="4" id="KW-0813">Transport</keyword>
<dbReference type="Pfam" id="PF08318">
    <property type="entry name" value="COG4_m"/>
    <property type="match status" value="1"/>
</dbReference>
<organism evidence="10 11">
    <name type="scientific">Coemansia asiatica</name>
    <dbReference type="NCBI Taxonomy" id="1052880"/>
    <lineage>
        <taxon>Eukaryota</taxon>
        <taxon>Fungi</taxon>
        <taxon>Fungi incertae sedis</taxon>
        <taxon>Zoopagomycota</taxon>
        <taxon>Kickxellomycotina</taxon>
        <taxon>Kickxellomycetes</taxon>
        <taxon>Kickxellales</taxon>
        <taxon>Kickxellaceae</taxon>
        <taxon>Coemansia</taxon>
    </lineage>
</organism>
<dbReference type="InterPro" id="IPR013167">
    <property type="entry name" value="COG4_M"/>
</dbReference>
<dbReference type="Gene3D" id="1.20.58.1970">
    <property type="match status" value="1"/>
</dbReference>
<evidence type="ECO:0000313" key="10">
    <source>
        <dbReference type="EMBL" id="KAJ1647749.1"/>
    </source>
</evidence>
<dbReference type="InterPro" id="IPR048682">
    <property type="entry name" value="COG4"/>
</dbReference>
<dbReference type="GO" id="GO:0015031">
    <property type="term" value="P:protein transport"/>
    <property type="evidence" value="ECO:0007669"/>
    <property type="project" value="UniProtKB-KW"/>
</dbReference>
<comment type="caution">
    <text evidence="10">The sequence shown here is derived from an EMBL/GenBank/DDBJ whole genome shotgun (WGS) entry which is preliminary data.</text>
</comment>
<keyword evidence="5" id="KW-0653">Protein transport</keyword>
<dbReference type="PANTHER" id="PTHR24016">
    <property type="entry name" value="CONSERVED OLIGOMERIC GOLGI COMPLEX SUBUNIT 4"/>
    <property type="match status" value="1"/>
</dbReference>
<proteinExistence type="inferred from homology"/>
<dbReference type="GO" id="GO:0000139">
    <property type="term" value="C:Golgi membrane"/>
    <property type="evidence" value="ECO:0007669"/>
    <property type="project" value="UniProtKB-SubCell"/>
</dbReference>
<dbReference type="Pfam" id="PF20663">
    <property type="entry name" value="COG4_N"/>
    <property type="match status" value="1"/>
</dbReference>
<dbReference type="AlphaFoldDB" id="A0A9W8CML0"/>
<dbReference type="PANTHER" id="PTHR24016:SF0">
    <property type="entry name" value="CONSERVED OLIGOMERIC GOLGI COMPLEX SUBUNIT 4"/>
    <property type="match status" value="1"/>
</dbReference>
<evidence type="ECO:0000256" key="4">
    <source>
        <dbReference type="ARBA" id="ARBA00022448"/>
    </source>
</evidence>
<gene>
    <name evidence="10" type="primary">COG4</name>
    <name evidence="10" type="ORF">LPJ64_000927</name>
</gene>
<comment type="subcellular location">
    <subcellularLocation>
        <location evidence="1">Golgi apparatus membrane</location>
        <topology evidence="1">Peripheral membrane protein</topology>
    </subcellularLocation>
</comment>
<evidence type="ECO:0000256" key="2">
    <source>
        <dbReference type="ARBA" id="ARBA00009215"/>
    </source>
</evidence>
<feature type="domain" description="COG4 transport protein middle alpha-helical bundle" evidence="9">
    <location>
        <begin position="174"/>
        <end position="597"/>
    </location>
</feature>
<keyword evidence="7" id="KW-0472">Membrane</keyword>
<accession>A0A9W8CML0</accession>
<protein>
    <recommendedName>
        <fullName evidence="3">Conserved oligomeric Golgi complex subunit 4</fullName>
    </recommendedName>
    <alternativeName>
        <fullName evidence="8">Component of oligomeric Golgi complex 4</fullName>
    </alternativeName>
</protein>